<evidence type="ECO:0000313" key="1">
    <source>
        <dbReference type="EMBL" id="KYO23174.1"/>
    </source>
</evidence>
<keyword evidence="2" id="KW-1185">Reference proteome</keyword>
<evidence type="ECO:0000313" key="2">
    <source>
        <dbReference type="Proteomes" id="UP000050525"/>
    </source>
</evidence>
<comment type="caution">
    <text evidence="1">The sequence shown here is derived from an EMBL/GenBank/DDBJ whole genome shotgun (WGS) entry which is preliminary data.</text>
</comment>
<dbReference type="EMBL" id="AKHW03006215">
    <property type="protein sequence ID" value="KYO23174.1"/>
    <property type="molecule type" value="Genomic_DNA"/>
</dbReference>
<name>A0A151MF80_ALLMI</name>
<organism evidence="1 2">
    <name type="scientific">Alligator mississippiensis</name>
    <name type="common">American alligator</name>
    <dbReference type="NCBI Taxonomy" id="8496"/>
    <lineage>
        <taxon>Eukaryota</taxon>
        <taxon>Metazoa</taxon>
        <taxon>Chordata</taxon>
        <taxon>Craniata</taxon>
        <taxon>Vertebrata</taxon>
        <taxon>Euteleostomi</taxon>
        <taxon>Archelosauria</taxon>
        <taxon>Archosauria</taxon>
        <taxon>Crocodylia</taxon>
        <taxon>Alligatoridae</taxon>
        <taxon>Alligatorinae</taxon>
        <taxon>Alligator</taxon>
    </lineage>
</organism>
<accession>A0A151MF80</accession>
<dbReference type="AlphaFoldDB" id="A0A151MF80"/>
<dbReference type="Proteomes" id="UP000050525">
    <property type="component" value="Unassembled WGS sequence"/>
</dbReference>
<protein>
    <submittedName>
        <fullName evidence="1">Uncharacterized protein</fullName>
    </submittedName>
</protein>
<gene>
    <name evidence="1" type="ORF">Y1Q_0005611</name>
</gene>
<reference evidence="1 2" key="1">
    <citation type="journal article" date="2012" name="Genome Biol.">
        <title>Sequencing three crocodilian genomes to illuminate the evolution of archosaurs and amniotes.</title>
        <authorList>
            <person name="St John J.A."/>
            <person name="Braun E.L."/>
            <person name="Isberg S.R."/>
            <person name="Miles L.G."/>
            <person name="Chong A.Y."/>
            <person name="Gongora J."/>
            <person name="Dalzell P."/>
            <person name="Moran C."/>
            <person name="Bed'hom B."/>
            <person name="Abzhanov A."/>
            <person name="Burgess S.C."/>
            <person name="Cooksey A.M."/>
            <person name="Castoe T.A."/>
            <person name="Crawford N.G."/>
            <person name="Densmore L.D."/>
            <person name="Drew J.C."/>
            <person name="Edwards S.V."/>
            <person name="Faircloth B.C."/>
            <person name="Fujita M.K."/>
            <person name="Greenwold M.J."/>
            <person name="Hoffmann F.G."/>
            <person name="Howard J.M."/>
            <person name="Iguchi T."/>
            <person name="Janes D.E."/>
            <person name="Khan S.Y."/>
            <person name="Kohno S."/>
            <person name="de Koning A.J."/>
            <person name="Lance S.L."/>
            <person name="McCarthy F.M."/>
            <person name="McCormack J.E."/>
            <person name="Merchant M.E."/>
            <person name="Peterson D.G."/>
            <person name="Pollock D.D."/>
            <person name="Pourmand N."/>
            <person name="Raney B.J."/>
            <person name="Roessler K.A."/>
            <person name="Sanford J.R."/>
            <person name="Sawyer R.H."/>
            <person name="Schmidt C.J."/>
            <person name="Triplett E.W."/>
            <person name="Tuberville T.D."/>
            <person name="Venegas-Anaya M."/>
            <person name="Howard J.T."/>
            <person name="Jarvis E.D."/>
            <person name="Guillette L.J.Jr."/>
            <person name="Glenn T.C."/>
            <person name="Green R.E."/>
            <person name="Ray D.A."/>
        </authorList>
    </citation>
    <scope>NUCLEOTIDE SEQUENCE [LARGE SCALE GENOMIC DNA]</scope>
    <source>
        <strain evidence="1">KSC_2009_1</strain>
    </source>
</reference>
<sequence>MCKSQRDQTLKLDVVKSSTCSARMLPAANKEQDIRVEERRGGDLISRTVSFLRERRLGWETCRTKDQAAQDIAVMKFFWACPEVPQYSAVSQRSLIRFQKLVFFT</sequence>
<proteinExistence type="predicted"/>